<dbReference type="PANTHER" id="PTHR40050:SF1">
    <property type="entry name" value="INNER SPORE COAT PROTEIN H"/>
    <property type="match status" value="1"/>
</dbReference>
<name>A0A1Y1V103_9FUNG</name>
<dbReference type="PANTHER" id="PTHR40050">
    <property type="entry name" value="INNER SPORE COAT PROTEIN H"/>
    <property type="match status" value="1"/>
</dbReference>
<reference evidence="2 3" key="1">
    <citation type="submission" date="2016-08" db="EMBL/GenBank/DDBJ databases">
        <title>Genomes of anaerobic fungi encode conserved fungal cellulosomes for biomass hydrolysis.</title>
        <authorList>
            <consortium name="DOE Joint Genome Institute"/>
            <person name="Haitjema C.H."/>
            <person name="Gilmore S.P."/>
            <person name="Henske J.K."/>
            <person name="Solomon K.V."/>
            <person name="De Groot R."/>
            <person name="Kuo A."/>
            <person name="Mondo S.J."/>
            <person name="Salamov A.A."/>
            <person name="Labutti K."/>
            <person name="Zhao Z."/>
            <person name="Chiniquy J."/>
            <person name="Barry K."/>
            <person name="Brewer H.M."/>
            <person name="Purvine S.O."/>
            <person name="Wright A.T."/>
            <person name="Boxma B."/>
            <person name="Van Alen T."/>
            <person name="Hackstein J.H."/>
            <person name="Baker S.E."/>
            <person name="Grigoriev I.V."/>
            <person name="O'Malley M.A."/>
        </authorList>
    </citation>
    <scope>NUCLEOTIDE SEQUENCE [LARGE SCALE GENOMIC DNA]</scope>
    <source>
        <strain evidence="3">finn</strain>
    </source>
</reference>
<feature type="chain" id="PRO_5012237366" evidence="1">
    <location>
        <begin position="20"/>
        <end position="595"/>
    </location>
</feature>
<keyword evidence="1" id="KW-0732">Signal</keyword>
<gene>
    <name evidence="2" type="ORF">BCR36DRAFT_406303</name>
</gene>
<feature type="non-terminal residue" evidence="2">
    <location>
        <position position="595"/>
    </location>
</feature>
<organism evidence="2 3">
    <name type="scientific">Piromyces finnis</name>
    <dbReference type="NCBI Taxonomy" id="1754191"/>
    <lineage>
        <taxon>Eukaryota</taxon>
        <taxon>Fungi</taxon>
        <taxon>Fungi incertae sedis</taxon>
        <taxon>Chytridiomycota</taxon>
        <taxon>Chytridiomycota incertae sedis</taxon>
        <taxon>Neocallimastigomycetes</taxon>
        <taxon>Neocallimastigales</taxon>
        <taxon>Neocallimastigaceae</taxon>
        <taxon>Piromyces</taxon>
    </lineage>
</organism>
<evidence type="ECO:0000313" key="3">
    <source>
        <dbReference type="Proteomes" id="UP000193719"/>
    </source>
</evidence>
<dbReference type="AlphaFoldDB" id="A0A1Y1V103"/>
<dbReference type="OrthoDB" id="10267127at2759"/>
<comment type="caution">
    <text evidence="2">The sequence shown here is derived from an EMBL/GenBank/DDBJ whole genome shotgun (WGS) entry which is preliminary data.</text>
</comment>
<evidence type="ECO:0000256" key="1">
    <source>
        <dbReference type="SAM" id="SignalP"/>
    </source>
</evidence>
<dbReference type="Proteomes" id="UP000193719">
    <property type="component" value="Unassembled WGS sequence"/>
</dbReference>
<dbReference type="STRING" id="1754191.A0A1Y1V103"/>
<accession>A0A1Y1V103</accession>
<feature type="signal peptide" evidence="1">
    <location>
        <begin position="1"/>
        <end position="19"/>
    </location>
</feature>
<dbReference type="InterPro" id="IPR014867">
    <property type="entry name" value="Spore_coat_CotH_CotH2/3/7"/>
</dbReference>
<dbReference type="EMBL" id="MCFH01000044">
    <property type="protein sequence ID" value="ORX44688.1"/>
    <property type="molecule type" value="Genomic_DNA"/>
</dbReference>
<reference evidence="2 3" key="2">
    <citation type="submission" date="2016-08" db="EMBL/GenBank/DDBJ databases">
        <title>Pervasive Adenine N6-methylation of Active Genes in Fungi.</title>
        <authorList>
            <consortium name="DOE Joint Genome Institute"/>
            <person name="Mondo S.J."/>
            <person name="Dannebaum R.O."/>
            <person name="Kuo R.C."/>
            <person name="Labutti K."/>
            <person name="Haridas S."/>
            <person name="Kuo A."/>
            <person name="Salamov A."/>
            <person name="Ahrendt S.R."/>
            <person name="Lipzen A."/>
            <person name="Sullivan W."/>
            <person name="Andreopoulos W.B."/>
            <person name="Clum A."/>
            <person name="Lindquist E."/>
            <person name="Daum C."/>
            <person name="Ramamoorthy G.K."/>
            <person name="Gryganskyi A."/>
            <person name="Culley D."/>
            <person name="Magnuson J.K."/>
            <person name="James T.Y."/>
            <person name="O'Malley M.A."/>
            <person name="Stajich J.E."/>
            <person name="Spatafora J.W."/>
            <person name="Visel A."/>
            <person name="Grigoriev I.V."/>
        </authorList>
    </citation>
    <scope>NUCLEOTIDE SEQUENCE [LARGE SCALE GENOMIC DNA]</scope>
    <source>
        <strain evidence="3">finn</strain>
    </source>
</reference>
<protein>
    <submittedName>
        <fullName evidence="2">Coth-domain-containing protein</fullName>
    </submittedName>
</protein>
<sequence>MLLKYLGVFFSALTAISNAKTFNFNVVSILGEGYIMGVKYDTNEIPIPLTSTTFPLFKGSISVPTLTKYKYVALEPTTNKIIEEEKILRTYTEENSKVNEVYNRTTKLEINIPKLPEPFKPMFKMGSKNFKPFPNEIFNVYAKCNENDYFDVSNHPFNIIDGKKTGNNKLVNCTFNIVSPTTTFSSDGTLHVIGYGSRSYKKLSFGFKFDKKFLGRKAVKIRAMANDPTYVRERLSTELFRAVGVPAQEGAYARLFINGDIYGLYFLIDSISNRWIKSYIHGDIKAKIGVSYQLISSQPSGPYSDLRYKGENYEEYDANGPYALDEYEKSDFAPGDEASKWKPLIDFTRMYDNWIKTYGNDSSDKAIEELKKFLNIESTLRMMAIEALIVSLDNFWLVSSNTAIYYNPERKNYQFIPFDFDQTFLGSRDFIFIPKDYMNDCITWTNAAESVYEHYFVNNLLSHPQIKQRYEVILAKASREVFDSDTVSSYVHALADLIREDVEWSFNSIDYLNTEYKGYVNHYNIEEFEGNLEYLHVSFNQSIRAEDTVFGIREWVEKRGNGCRASTDSIDISNNENISDNVNIEPFVDSKSGSS</sequence>
<proteinExistence type="predicted"/>
<dbReference type="Pfam" id="PF08757">
    <property type="entry name" value="CotH"/>
    <property type="match status" value="1"/>
</dbReference>
<evidence type="ECO:0000313" key="2">
    <source>
        <dbReference type="EMBL" id="ORX44688.1"/>
    </source>
</evidence>
<keyword evidence="3" id="KW-1185">Reference proteome</keyword>